<dbReference type="PANTHER" id="PTHR46825">
    <property type="entry name" value="D-ALANYL-D-ALANINE-CARBOXYPEPTIDASE/ENDOPEPTIDASE AMPH"/>
    <property type="match status" value="1"/>
</dbReference>
<dbReference type="InterPro" id="IPR012338">
    <property type="entry name" value="Beta-lactam/transpept-like"/>
</dbReference>
<dbReference type="Pfam" id="PF00144">
    <property type="entry name" value="Beta-lactamase"/>
    <property type="match status" value="1"/>
</dbReference>
<sequence>MGQVSNDSINSYLIEVVKTHQIPSVSAGILVDGKITWVGSSGYSDLDSQMTASTESLYRVGSVSKVLTATLVLRLVELGVLDLNEPIQTYIPNYPLDRKGAIKVIHLLAHTSGISHYKGNENRSFVHFNNLREASRLFEDRKLKFKPGTKYKYTSYGYTLLGAVIEAATGKSYFDNLKTHILDVAGMNHTFIENKNSPKIQQVKLYKKEDGKIVLDVNNDLSNIYPAGGLLSTPNDLLLFYNAWNSGKLISQKNIDLMVSVIKTDGKVLDENAGLGWNIWEHNSLGWVCHRIGGQSGASALLLSYREQGVTVVLLSNQAVLDPIWEISNTLIGFGRNQKKL</sequence>
<dbReference type="Gene3D" id="3.40.710.10">
    <property type="entry name" value="DD-peptidase/beta-lactamase superfamily"/>
    <property type="match status" value="1"/>
</dbReference>
<evidence type="ECO:0000313" key="3">
    <source>
        <dbReference type="Proteomes" id="UP001198402"/>
    </source>
</evidence>
<name>A0ABS7XXK1_9FLAO</name>
<comment type="caution">
    <text evidence="2">The sequence shown here is derived from an EMBL/GenBank/DDBJ whole genome shotgun (WGS) entry which is preliminary data.</text>
</comment>
<dbReference type="InterPro" id="IPR050491">
    <property type="entry name" value="AmpC-like"/>
</dbReference>
<dbReference type="Proteomes" id="UP001198402">
    <property type="component" value="Unassembled WGS sequence"/>
</dbReference>
<accession>A0ABS7XXK1</accession>
<feature type="domain" description="Beta-lactamase-related" evidence="1">
    <location>
        <begin position="12"/>
        <end position="323"/>
    </location>
</feature>
<evidence type="ECO:0000313" key="2">
    <source>
        <dbReference type="EMBL" id="MCA0152091.1"/>
    </source>
</evidence>
<evidence type="ECO:0000259" key="1">
    <source>
        <dbReference type="Pfam" id="PF00144"/>
    </source>
</evidence>
<keyword evidence="3" id="KW-1185">Reference proteome</keyword>
<proteinExistence type="predicted"/>
<organism evidence="2 3">
    <name type="scientific">Winogradskyella vincentii</name>
    <dbReference type="NCBI Taxonomy" id="2877122"/>
    <lineage>
        <taxon>Bacteria</taxon>
        <taxon>Pseudomonadati</taxon>
        <taxon>Bacteroidota</taxon>
        <taxon>Flavobacteriia</taxon>
        <taxon>Flavobacteriales</taxon>
        <taxon>Flavobacteriaceae</taxon>
        <taxon>Winogradskyella</taxon>
    </lineage>
</organism>
<protein>
    <submittedName>
        <fullName evidence="2">Beta-lactamase family protein</fullName>
    </submittedName>
</protein>
<gene>
    <name evidence="2" type="ORF">LBV24_02610</name>
</gene>
<dbReference type="RefSeq" id="WP_224477031.1">
    <property type="nucleotide sequence ID" value="NZ_JAIUJS010000001.1"/>
</dbReference>
<dbReference type="InterPro" id="IPR001466">
    <property type="entry name" value="Beta-lactam-related"/>
</dbReference>
<dbReference type="SUPFAM" id="SSF56601">
    <property type="entry name" value="beta-lactamase/transpeptidase-like"/>
    <property type="match status" value="1"/>
</dbReference>
<dbReference type="PANTHER" id="PTHR46825:SF9">
    <property type="entry name" value="BETA-LACTAMASE-RELATED DOMAIN-CONTAINING PROTEIN"/>
    <property type="match status" value="1"/>
</dbReference>
<dbReference type="EMBL" id="JAIUJS010000001">
    <property type="protein sequence ID" value="MCA0152091.1"/>
    <property type="molecule type" value="Genomic_DNA"/>
</dbReference>
<reference evidence="3" key="1">
    <citation type="submission" date="2023-07" db="EMBL/GenBank/DDBJ databases">
        <authorList>
            <person name="Yue Y."/>
        </authorList>
    </citation>
    <scope>NUCLEOTIDE SEQUENCE [LARGE SCALE GENOMIC DNA]</scope>
    <source>
        <strain evidence="3">2Y89</strain>
    </source>
</reference>